<proteinExistence type="predicted"/>
<organism evidence="1 2">
    <name type="scientific">Trichogramma brassicae</name>
    <dbReference type="NCBI Taxonomy" id="86971"/>
    <lineage>
        <taxon>Eukaryota</taxon>
        <taxon>Metazoa</taxon>
        <taxon>Ecdysozoa</taxon>
        <taxon>Arthropoda</taxon>
        <taxon>Hexapoda</taxon>
        <taxon>Insecta</taxon>
        <taxon>Pterygota</taxon>
        <taxon>Neoptera</taxon>
        <taxon>Endopterygota</taxon>
        <taxon>Hymenoptera</taxon>
        <taxon>Apocrita</taxon>
        <taxon>Proctotrupomorpha</taxon>
        <taxon>Chalcidoidea</taxon>
        <taxon>Trichogrammatidae</taxon>
        <taxon>Trichogramma</taxon>
    </lineage>
</organism>
<reference evidence="1 2" key="1">
    <citation type="submission" date="2020-02" db="EMBL/GenBank/DDBJ databases">
        <authorList>
            <person name="Ferguson B K."/>
        </authorList>
    </citation>
    <scope>NUCLEOTIDE SEQUENCE [LARGE SCALE GENOMIC DNA]</scope>
</reference>
<gene>
    <name evidence="1" type="ORF">TBRA_LOCUS10864</name>
</gene>
<keyword evidence="2" id="KW-1185">Reference proteome</keyword>
<name>A0A6H5IQJ3_9HYME</name>
<accession>A0A6H5IQJ3</accession>
<feature type="non-terminal residue" evidence="1">
    <location>
        <position position="167"/>
    </location>
</feature>
<dbReference type="Proteomes" id="UP000479190">
    <property type="component" value="Unassembled WGS sequence"/>
</dbReference>
<evidence type="ECO:0000313" key="2">
    <source>
        <dbReference type="Proteomes" id="UP000479190"/>
    </source>
</evidence>
<dbReference type="EMBL" id="CADCXV010000939">
    <property type="protein sequence ID" value="CAB0039105.1"/>
    <property type="molecule type" value="Genomic_DNA"/>
</dbReference>
<evidence type="ECO:0000313" key="1">
    <source>
        <dbReference type="EMBL" id="CAB0039105.1"/>
    </source>
</evidence>
<sequence length="167" mass="18611">MFAPRCEASTHTSARGSHRQLDECVFFFFFFFSSTPFGHSPVSAVRHCFVHVQISLTDLDLTAQGLIPISVKPCVHLPIIIHKNPYENACQLSTSADPCTTAPIKVNALHTIFLIHHHTLATSFATSDKASYESNQRIQSLLGAPLHVKHADSQFRNLRGASPYNYY</sequence>
<protein>
    <submittedName>
        <fullName evidence="1">Uncharacterized protein</fullName>
    </submittedName>
</protein>
<dbReference type="AlphaFoldDB" id="A0A6H5IQJ3"/>